<feature type="transmembrane region" description="Helical" evidence="8">
    <location>
        <begin position="57"/>
        <end position="78"/>
    </location>
</feature>
<dbReference type="CDD" id="cd06261">
    <property type="entry name" value="TM_PBP2"/>
    <property type="match status" value="1"/>
</dbReference>
<dbReference type="SUPFAM" id="SSF161098">
    <property type="entry name" value="MetI-like"/>
    <property type="match status" value="1"/>
</dbReference>
<dbReference type="Proteomes" id="UP000591941">
    <property type="component" value="Unassembled WGS sequence"/>
</dbReference>
<dbReference type="PANTHER" id="PTHR30177:SF4">
    <property type="entry name" value="OSMOPROTECTANT IMPORT PERMEASE PROTEIN OSMW"/>
    <property type="match status" value="1"/>
</dbReference>
<evidence type="ECO:0000256" key="7">
    <source>
        <dbReference type="ARBA" id="ARBA00035652"/>
    </source>
</evidence>
<evidence type="ECO:0000256" key="6">
    <source>
        <dbReference type="ARBA" id="ARBA00035642"/>
    </source>
</evidence>
<dbReference type="GeneID" id="93486186"/>
<dbReference type="FunFam" id="1.10.3720.10:FF:000001">
    <property type="entry name" value="Glycine betaine ABC transporter, permease"/>
    <property type="match status" value="1"/>
</dbReference>
<feature type="domain" description="ABC transmembrane type-1" evidence="9">
    <location>
        <begin position="19"/>
        <end position="198"/>
    </location>
</feature>
<dbReference type="SUPFAM" id="SSF53850">
    <property type="entry name" value="Periplasmic binding protein-like II"/>
    <property type="match status" value="1"/>
</dbReference>
<dbReference type="GO" id="GO:0022857">
    <property type="term" value="F:transmembrane transporter activity"/>
    <property type="evidence" value="ECO:0007669"/>
    <property type="project" value="InterPro"/>
</dbReference>
<evidence type="ECO:0000313" key="11">
    <source>
        <dbReference type="Proteomes" id="UP000591941"/>
    </source>
</evidence>
<feature type="transmembrane region" description="Helical" evidence="8">
    <location>
        <begin position="84"/>
        <end position="101"/>
    </location>
</feature>
<proteinExistence type="inferred from homology"/>
<accession>A0A841R5R8</accession>
<name>A0A841R5R8_9FIRM</name>
<organism evidence="10 11">
    <name type="scientific">Negativicoccus succinicivorans</name>
    <dbReference type="NCBI Taxonomy" id="620903"/>
    <lineage>
        <taxon>Bacteria</taxon>
        <taxon>Bacillati</taxon>
        <taxon>Bacillota</taxon>
        <taxon>Negativicutes</taxon>
        <taxon>Veillonellales</taxon>
        <taxon>Veillonellaceae</taxon>
        <taxon>Negativicoccus</taxon>
    </lineage>
</organism>
<dbReference type="Pfam" id="PF00528">
    <property type="entry name" value="BPD_transp_1"/>
    <property type="match status" value="1"/>
</dbReference>
<evidence type="ECO:0000256" key="3">
    <source>
        <dbReference type="ARBA" id="ARBA00022692"/>
    </source>
</evidence>
<sequence>MNPFLNYLTTAWPHIMELLWEHIELTVIAVSISILIGVPLGILIAKHRPLQAPVLQTANIMQAIPSMALLGFAIPFFGIGRVPAVLVVIIYSLLPIIKNTYTGLTQISPDTKEVAVGIGLSPWQVLRKVEFPLALPVIMAGIRISAVTAVGLMTIAAFIGAGGLGDLVFAGIRTVDNNMILAGAIPACLLALAVDYLLGLVEELVTPMATLITPEHTRAVIRKERRLAKWLIGLVTALLIIGVGTTVWRNYAETQSDITVGSKDFTEGVIMAHLMADMIEDRTDLRVTRHTNLGGTQVAYEALKTGGIDLYMDYTGTVYVSILRHEPLTDVDEVYRRSRDELATMGIMMLPQYSFDNTYALAVRQDTAERYRLQTMSDLIAAAPHLVVGSTFEFTNRKDGLPGLTAYYGMNFAGTTGLDGSSRYIALLNDDVQVVDAYTTDGLVRKFNLVALVDDRHYFPPYFATPLLRTDAAEKHPEVIAVLNELGSHINNQVAQDLNYKVDEEQQDPAKVAREFLKREGLLHKLK</sequence>
<keyword evidence="11" id="KW-1185">Reference proteome</keyword>
<dbReference type="InterPro" id="IPR007210">
    <property type="entry name" value="ABC_Gly_betaine_transp_sub-bd"/>
</dbReference>
<comment type="subcellular location">
    <subcellularLocation>
        <location evidence="8">Cell membrane</location>
        <topology evidence="8">Multi-pass membrane protein</topology>
    </subcellularLocation>
    <subcellularLocation>
        <location evidence="1">Membrane</location>
        <topology evidence="1">Multi-pass membrane protein</topology>
    </subcellularLocation>
</comment>
<evidence type="ECO:0000256" key="8">
    <source>
        <dbReference type="RuleBase" id="RU363032"/>
    </source>
</evidence>
<evidence type="ECO:0000256" key="5">
    <source>
        <dbReference type="ARBA" id="ARBA00023136"/>
    </source>
</evidence>
<dbReference type="Gene3D" id="1.10.3720.10">
    <property type="entry name" value="MetI-like"/>
    <property type="match status" value="1"/>
</dbReference>
<dbReference type="OrthoDB" id="9801163at2"/>
<dbReference type="InterPro" id="IPR000515">
    <property type="entry name" value="MetI-like"/>
</dbReference>
<reference evidence="10 11" key="1">
    <citation type="submission" date="2020-08" db="EMBL/GenBank/DDBJ databases">
        <title>Genomic Encyclopedia of Type Strains, Phase IV (KMG-IV): sequencing the most valuable type-strain genomes for metagenomic binning, comparative biology and taxonomic classification.</title>
        <authorList>
            <person name="Goeker M."/>
        </authorList>
    </citation>
    <scope>NUCLEOTIDE SEQUENCE [LARGE SCALE GENOMIC DNA]</scope>
    <source>
        <strain evidence="10 11">DSM 21255</strain>
    </source>
</reference>
<dbReference type="PROSITE" id="PS50928">
    <property type="entry name" value="ABC_TM1"/>
    <property type="match status" value="1"/>
</dbReference>
<dbReference type="GO" id="GO:0043190">
    <property type="term" value="C:ATP-binding cassette (ABC) transporter complex"/>
    <property type="evidence" value="ECO:0007669"/>
    <property type="project" value="InterPro"/>
</dbReference>
<feature type="transmembrane region" description="Helical" evidence="8">
    <location>
        <begin position="133"/>
        <end position="159"/>
    </location>
</feature>
<evidence type="ECO:0000256" key="2">
    <source>
        <dbReference type="ARBA" id="ARBA00022448"/>
    </source>
</evidence>
<evidence type="ECO:0000313" key="10">
    <source>
        <dbReference type="EMBL" id="MBB6477872.1"/>
    </source>
</evidence>
<comment type="caution">
    <text evidence="10">The sequence shown here is derived from an EMBL/GenBank/DDBJ whole genome shotgun (WGS) entry which is preliminary data.</text>
</comment>
<dbReference type="PANTHER" id="PTHR30177">
    <property type="entry name" value="GLYCINE BETAINE/L-PROLINE TRANSPORT SYSTEM PERMEASE PROTEIN PROW"/>
    <property type="match status" value="1"/>
</dbReference>
<dbReference type="EMBL" id="JACHHI010000003">
    <property type="protein sequence ID" value="MBB6477872.1"/>
    <property type="molecule type" value="Genomic_DNA"/>
</dbReference>
<feature type="transmembrane region" description="Helical" evidence="8">
    <location>
        <begin position="179"/>
        <end position="198"/>
    </location>
</feature>
<dbReference type="Gene3D" id="3.40.190.120">
    <property type="entry name" value="Osmoprotection protein (prox), domain 2"/>
    <property type="match status" value="1"/>
</dbReference>
<protein>
    <submittedName>
        <fullName evidence="10">Osmoprotectant transport system permease protein</fullName>
    </submittedName>
</protein>
<dbReference type="InterPro" id="IPR051204">
    <property type="entry name" value="ABC_transp_perm/SBD"/>
</dbReference>
<feature type="transmembrane region" description="Helical" evidence="8">
    <location>
        <begin position="25"/>
        <end position="45"/>
    </location>
</feature>
<keyword evidence="5 8" id="KW-0472">Membrane</keyword>
<evidence type="ECO:0000256" key="4">
    <source>
        <dbReference type="ARBA" id="ARBA00022989"/>
    </source>
</evidence>
<comment type="similarity">
    <text evidence="8">Belongs to the binding-protein-dependent transport system permease family.</text>
</comment>
<gene>
    <name evidence="10" type="ORF">HNR45_000905</name>
</gene>
<dbReference type="Pfam" id="PF04069">
    <property type="entry name" value="OpuAC"/>
    <property type="match status" value="1"/>
</dbReference>
<keyword evidence="2 8" id="KW-0813">Transport</keyword>
<dbReference type="Gene3D" id="3.40.190.10">
    <property type="entry name" value="Periplasmic binding protein-like II"/>
    <property type="match status" value="1"/>
</dbReference>
<feature type="transmembrane region" description="Helical" evidence="8">
    <location>
        <begin position="227"/>
        <end position="248"/>
    </location>
</feature>
<comment type="similarity">
    <text evidence="7">In the N-terminal section; belongs to the binding-protein-dependent transport system permease family.</text>
</comment>
<dbReference type="GO" id="GO:0031460">
    <property type="term" value="P:glycine betaine transport"/>
    <property type="evidence" value="ECO:0007669"/>
    <property type="project" value="TreeGrafter"/>
</dbReference>
<keyword evidence="4 8" id="KW-1133">Transmembrane helix</keyword>
<evidence type="ECO:0000259" key="9">
    <source>
        <dbReference type="PROSITE" id="PS50928"/>
    </source>
</evidence>
<keyword evidence="3 8" id="KW-0812">Transmembrane</keyword>
<evidence type="ECO:0000256" key="1">
    <source>
        <dbReference type="ARBA" id="ARBA00004141"/>
    </source>
</evidence>
<dbReference type="AlphaFoldDB" id="A0A841R5R8"/>
<comment type="similarity">
    <text evidence="6">In the C-terminal section; belongs to the OsmX family.</text>
</comment>
<dbReference type="InterPro" id="IPR035906">
    <property type="entry name" value="MetI-like_sf"/>
</dbReference>
<dbReference type="RefSeq" id="WP_159822859.1">
    <property type="nucleotide sequence ID" value="NZ_CABWNB010000002.1"/>
</dbReference>